<feature type="region of interest" description="Disordered" evidence="1">
    <location>
        <begin position="105"/>
        <end position="125"/>
    </location>
</feature>
<dbReference type="OrthoDB" id="6268751at2759"/>
<sequence length="125" mass="13778">MEITVSPTRVAHMGTYSNSVETEATLSLMRRGMVQALESLDVELFQRKLEALLEGNYAEIILQSGLGLEGKTALHLAVECRFEEAGLKKTVGTVTDKACVSVPHARSAQKPKVSREQNWDDLYPS</sequence>
<evidence type="ECO:0000313" key="4">
    <source>
        <dbReference type="WBParaSite" id="SSLN_0001054601-mRNA-1"/>
    </source>
</evidence>
<protein>
    <submittedName>
        <fullName evidence="4">ANK_REP_REGION domain-containing protein</fullName>
    </submittedName>
</protein>
<keyword evidence="3" id="KW-1185">Reference proteome</keyword>
<dbReference type="WBParaSite" id="SSLN_0001054601-mRNA-1">
    <property type="protein sequence ID" value="SSLN_0001054601-mRNA-1"/>
    <property type="gene ID" value="SSLN_0001054601"/>
</dbReference>
<organism evidence="4">
    <name type="scientific">Schistocephalus solidus</name>
    <name type="common">Tapeworm</name>
    <dbReference type="NCBI Taxonomy" id="70667"/>
    <lineage>
        <taxon>Eukaryota</taxon>
        <taxon>Metazoa</taxon>
        <taxon>Spiralia</taxon>
        <taxon>Lophotrochozoa</taxon>
        <taxon>Platyhelminthes</taxon>
        <taxon>Cestoda</taxon>
        <taxon>Eucestoda</taxon>
        <taxon>Diphyllobothriidea</taxon>
        <taxon>Diphyllobothriidae</taxon>
        <taxon>Schistocephalus</taxon>
    </lineage>
</organism>
<dbReference type="STRING" id="70667.A0A183T104"/>
<evidence type="ECO:0000313" key="2">
    <source>
        <dbReference type="EMBL" id="VDL96537.1"/>
    </source>
</evidence>
<reference evidence="2 3" key="2">
    <citation type="submission" date="2018-11" db="EMBL/GenBank/DDBJ databases">
        <authorList>
            <consortium name="Pathogen Informatics"/>
        </authorList>
    </citation>
    <scope>NUCLEOTIDE SEQUENCE [LARGE SCALE GENOMIC DNA]</scope>
    <source>
        <strain evidence="2 3">NST_G2</strain>
    </source>
</reference>
<dbReference type="EMBL" id="UYSU01035685">
    <property type="protein sequence ID" value="VDL96537.1"/>
    <property type="molecule type" value="Genomic_DNA"/>
</dbReference>
<proteinExistence type="predicted"/>
<name>A0A183T104_SCHSO</name>
<gene>
    <name evidence="2" type="ORF">SSLN_LOCUS10152</name>
</gene>
<dbReference type="AlphaFoldDB" id="A0A183T104"/>
<evidence type="ECO:0000256" key="1">
    <source>
        <dbReference type="SAM" id="MobiDB-lite"/>
    </source>
</evidence>
<accession>A0A183T104</accession>
<dbReference type="Proteomes" id="UP000275846">
    <property type="component" value="Unassembled WGS sequence"/>
</dbReference>
<evidence type="ECO:0000313" key="3">
    <source>
        <dbReference type="Proteomes" id="UP000275846"/>
    </source>
</evidence>
<reference evidence="4" key="1">
    <citation type="submission" date="2016-06" db="UniProtKB">
        <authorList>
            <consortium name="WormBaseParasite"/>
        </authorList>
    </citation>
    <scope>IDENTIFICATION</scope>
</reference>